<keyword evidence="2" id="KW-0472">Membrane</keyword>
<evidence type="ECO:0000313" key="3">
    <source>
        <dbReference type="EMBL" id="MDQ0147660.1"/>
    </source>
</evidence>
<feature type="compositionally biased region" description="Polar residues" evidence="1">
    <location>
        <begin position="290"/>
        <end position="299"/>
    </location>
</feature>
<feature type="transmembrane region" description="Helical" evidence="2">
    <location>
        <begin position="104"/>
        <end position="129"/>
    </location>
</feature>
<keyword evidence="2" id="KW-0812">Transmembrane</keyword>
<protein>
    <submittedName>
        <fullName evidence="3">Energy-coupling factor transport system substrate-specific component</fullName>
    </submittedName>
</protein>
<feature type="transmembrane region" description="Helical" evidence="2">
    <location>
        <begin position="79"/>
        <end position="98"/>
    </location>
</feature>
<feature type="transmembrane region" description="Helical" evidence="2">
    <location>
        <begin position="232"/>
        <end position="249"/>
    </location>
</feature>
<proteinExistence type="predicted"/>
<feature type="transmembrane region" description="Helical" evidence="2">
    <location>
        <begin position="167"/>
        <end position="192"/>
    </location>
</feature>
<feature type="region of interest" description="Disordered" evidence="1">
    <location>
        <begin position="264"/>
        <end position="299"/>
    </location>
</feature>
<dbReference type="RefSeq" id="WP_307362118.1">
    <property type="nucleotide sequence ID" value="NZ_JAUSTB010000015.1"/>
</dbReference>
<dbReference type="Gene3D" id="1.10.1760.20">
    <property type="match status" value="1"/>
</dbReference>
<name>A0AAJ1WHC9_9MICC</name>
<comment type="caution">
    <text evidence="3">The sequence shown here is derived from an EMBL/GenBank/DDBJ whole genome shotgun (WGS) entry which is preliminary data.</text>
</comment>
<sequence>MSSPSLTLPSQERPAARRRLLEILGALAIAATYVYLVLNQPADITGGPGSASALIALTGFLAGAVLLIIAVLPTLPASTLVLIPVALVLNIVLGQFVGSTLVPFYLDAIGTVLIAVLAGPAAGAATGALSSIVWSFFNPTVLPFAAGAALIGCLAGLAARYGLFRRFYLAPVAGFITGIIAGVVSAPVAAFVFGGTSGVATGAIVSAFRAMGDTLLAAITKQALLSDPMDKAIVFTIVAILVYALPRRARQQFPFIRRHRVLAGTNPASTPEGTRVDATAPAPAHGNGSGPANDSSLNG</sequence>
<evidence type="ECO:0000256" key="1">
    <source>
        <dbReference type="SAM" id="MobiDB-lite"/>
    </source>
</evidence>
<organism evidence="3 4">
    <name type="scientific">Pseudarthrobacter niigatensis</name>
    <dbReference type="NCBI Taxonomy" id="369935"/>
    <lineage>
        <taxon>Bacteria</taxon>
        <taxon>Bacillati</taxon>
        <taxon>Actinomycetota</taxon>
        <taxon>Actinomycetes</taxon>
        <taxon>Micrococcales</taxon>
        <taxon>Micrococcaceae</taxon>
        <taxon>Pseudarthrobacter</taxon>
    </lineage>
</organism>
<feature type="transmembrane region" description="Helical" evidence="2">
    <location>
        <begin position="20"/>
        <end position="38"/>
    </location>
</feature>
<keyword evidence="4" id="KW-1185">Reference proteome</keyword>
<feature type="transmembrane region" description="Helical" evidence="2">
    <location>
        <begin position="141"/>
        <end position="161"/>
    </location>
</feature>
<evidence type="ECO:0000256" key="2">
    <source>
        <dbReference type="SAM" id="Phobius"/>
    </source>
</evidence>
<gene>
    <name evidence="3" type="ORF">J2T23_003578</name>
</gene>
<feature type="transmembrane region" description="Helical" evidence="2">
    <location>
        <begin position="50"/>
        <end position="72"/>
    </location>
</feature>
<reference evidence="3 4" key="1">
    <citation type="submission" date="2023-07" db="EMBL/GenBank/DDBJ databases">
        <title>Sorghum-associated microbial communities from plants grown in Nebraska, USA.</title>
        <authorList>
            <person name="Schachtman D."/>
        </authorList>
    </citation>
    <scope>NUCLEOTIDE SEQUENCE [LARGE SCALE GENOMIC DNA]</scope>
    <source>
        <strain evidence="3 4">DS1001</strain>
    </source>
</reference>
<dbReference type="EMBL" id="JAUSTB010000015">
    <property type="protein sequence ID" value="MDQ0147660.1"/>
    <property type="molecule type" value="Genomic_DNA"/>
</dbReference>
<feature type="transmembrane region" description="Helical" evidence="2">
    <location>
        <begin position="199"/>
        <end position="220"/>
    </location>
</feature>
<keyword evidence="2" id="KW-1133">Transmembrane helix</keyword>
<dbReference type="Proteomes" id="UP001239267">
    <property type="component" value="Unassembled WGS sequence"/>
</dbReference>
<accession>A0AAJ1WHC9</accession>
<evidence type="ECO:0000313" key="4">
    <source>
        <dbReference type="Proteomes" id="UP001239267"/>
    </source>
</evidence>
<dbReference type="AlphaFoldDB" id="A0AAJ1WHC9"/>